<feature type="region of interest" description="Disordered" evidence="1">
    <location>
        <begin position="1"/>
        <end position="42"/>
    </location>
</feature>
<organism evidence="2 3">
    <name type="scientific">Citricoccus nitrophenolicus</name>
    <dbReference type="NCBI Taxonomy" id="863575"/>
    <lineage>
        <taxon>Bacteria</taxon>
        <taxon>Bacillati</taxon>
        <taxon>Actinomycetota</taxon>
        <taxon>Actinomycetes</taxon>
        <taxon>Micrococcales</taxon>
        <taxon>Micrococcaceae</taxon>
        <taxon>Citricoccus</taxon>
    </lineage>
</organism>
<dbReference type="RefSeq" id="WP_347920406.1">
    <property type="nucleotide sequence ID" value="NZ_JBDXMX010000003.1"/>
</dbReference>
<feature type="region of interest" description="Disordered" evidence="1">
    <location>
        <begin position="294"/>
        <end position="313"/>
    </location>
</feature>
<dbReference type="EMBL" id="JBDXMX010000003">
    <property type="protein sequence ID" value="MEO9247748.1"/>
    <property type="molecule type" value="Genomic_DNA"/>
</dbReference>
<protein>
    <submittedName>
        <fullName evidence="2">Uncharacterized protein</fullName>
    </submittedName>
</protein>
<dbReference type="Proteomes" id="UP001484097">
    <property type="component" value="Unassembled WGS sequence"/>
</dbReference>
<reference evidence="2 3" key="1">
    <citation type="submission" date="2024-05" db="EMBL/GenBank/DDBJ databases">
        <authorList>
            <person name="Yi C."/>
        </authorList>
    </citation>
    <scope>NUCLEOTIDE SEQUENCE [LARGE SCALE GENOMIC DNA]</scope>
    <source>
        <strain evidence="2 3">XS13</strain>
    </source>
</reference>
<comment type="caution">
    <text evidence="2">The sequence shown here is derived from an EMBL/GenBank/DDBJ whole genome shotgun (WGS) entry which is preliminary data.</text>
</comment>
<accession>A0ABV0IID2</accession>
<keyword evidence="3" id="KW-1185">Reference proteome</keyword>
<evidence type="ECO:0000313" key="2">
    <source>
        <dbReference type="EMBL" id="MEO9247748.1"/>
    </source>
</evidence>
<name>A0ABV0IID2_9MICC</name>
<gene>
    <name evidence="2" type="ORF">ABDK96_08660</name>
</gene>
<sequence length="313" mass="33472">MPSTDRNRQHHRPIHDVEALQRHLGGEQRRRTASPEDPGQLGSADLEVLQSVHRLGSLGRFATFRNRGAIGRLIREGFLTLDGVLDAAGQDFMHPVATAEDVLALRGQCGAERTLMQFWLAGEQVSTVSGAPGADVMAGVVQEKRSRYTVALAERGALASQACTWAGVRAAPALLGGELLVDEDEFTARVIDPQHPAPDGSPGELEQLWREPWFVWEVTSSALGVNLAFISAQGAGNYVFGADAEASEQDGRLLLRLAPVTARTVWETMWVLSHGGGEAGGGAAGEGQREVLGVPQTGSHQLPPPDLPVLQSY</sequence>
<evidence type="ECO:0000313" key="3">
    <source>
        <dbReference type="Proteomes" id="UP001484097"/>
    </source>
</evidence>
<proteinExistence type="predicted"/>
<evidence type="ECO:0000256" key="1">
    <source>
        <dbReference type="SAM" id="MobiDB-lite"/>
    </source>
</evidence>
<feature type="compositionally biased region" description="Basic and acidic residues" evidence="1">
    <location>
        <begin position="14"/>
        <end position="34"/>
    </location>
</feature>